<keyword evidence="3" id="KW-1185">Reference proteome</keyword>
<reference evidence="2" key="3">
    <citation type="submission" date="2020-12" db="UniProtKB">
        <authorList>
            <consortium name="EnsemblPlants"/>
        </authorList>
    </citation>
    <scope>IDENTIFICATION</scope>
</reference>
<dbReference type="Gramene" id="Pp3c4_29580V3.1">
    <property type="protein sequence ID" value="Pp3c4_29580V3.1"/>
    <property type="gene ID" value="Pp3c4_29580"/>
</dbReference>
<reference evidence="1 3" key="1">
    <citation type="journal article" date="2008" name="Science">
        <title>The Physcomitrella genome reveals evolutionary insights into the conquest of land by plants.</title>
        <authorList>
            <person name="Rensing S."/>
            <person name="Lang D."/>
            <person name="Zimmer A."/>
            <person name="Terry A."/>
            <person name="Salamov A."/>
            <person name="Shapiro H."/>
            <person name="Nishiyama T."/>
            <person name="Perroud P.-F."/>
            <person name="Lindquist E."/>
            <person name="Kamisugi Y."/>
            <person name="Tanahashi T."/>
            <person name="Sakakibara K."/>
            <person name="Fujita T."/>
            <person name="Oishi K."/>
            <person name="Shin-I T."/>
            <person name="Kuroki Y."/>
            <person name="Toyoda A."/>
            <person name="Suzuki Y."/>
            <person name="Hashimoto A."/>
            <person name="Yamaguchi K."/>
            <person name="Sugano A."/>
            <person name="Kohara Y."/>
            <person name="Fujiyama A."/>
            <person name="Anterola A."/>
            <person name="Aoki S."/>
            <person name="Ashton N."/>
            <person name="Barbazuk W.B."/>
            <person name="Barker E."/>
            <person name="Bennetzen J."/>
            <person name="Bezanilla M."/>
            <person name="Blankenship R."/>
            <person name="Cho S.H."/>
            <person name="Dutcher S."/>
            <person name="Estelle M."/>
            <person name="Fawcett J.A."/>
            <person name="Gundlach H."/>
            <person name="Hanada K."/>
            <person name="Heyl A."/>
            <person name="Hicks K.A."/>
            <person name="Hugh J."/>
            <person name="Lohr M."/>
            <person name="Mayer K."/>
            <person name="Melkozernov A."/>
            <person name="Murata T."/>
            <person name="Nelson D."/>
            <person name="Pils B."/>
            <person name="Prigge M."/>
            <person name="Reiss B."/>
            <person name="Renner T."/>
            <person name="Rombauts S."/>
            <person name="Rushton P."/>
            <person name="Sanderfoot A."/>
            <person name="Schween G."/>
            <person name="Shiu S.-H."/>
            <person name="Stueber K."/>
            <person name="Theodoulou F.L."/>
            <person name="Tu H."/>
            <person name="Van de Peer Y."/>
            <person name="Verrier P.J."/>
            <person name="Waters E."/>
            <person name="Wood A."/>
            <person name="Yang L."/>
            <person name="Cove D."/>
            <person name="Cuming A."/>
            <person name="Hasebe M."/>
            <person name="Lucas S."/>
            <person name="Mishler D.B."/>
            <person name="Reski R."/>
            <person name="Grigoriev I."/>
            <person name="Quatrano R.S."/>
            <person name="Boore J.L."/>
        </authorList>
    </citation>
    <scope>NUCLEOTIDE SEQUENCE [LARGE SCALE GENOMIC DNA]</scope>
    <source>
        <strain evidence="2 3">cv. Gransden 2004</strain>
    </source>
</reference>
<proteinExistence type="predicted"/>
<name>A0A2K1KQI3_PHYPA</name>
<gene>
    <name evidence="1" type="ORF">PHYPA_006913</name>
</gene>
<evidence type="ECO:0000313" key="2">
    <source>
        <dbReference type="EnsemblPlants" id="Pp3c4_29580V3.1"/>
    </source>
</evidence>
<evidence type="ECO:0000313" key="1">
    <source>
        <dbReference type="EMBL" id="PNR56016.1"/>
    </source>
</evidence>
<sequence>MGSLFHLSIWTHLDLAKRCSQLWLFAHHPSPKNESSLCQVYALNFHGYSDAAYADHPSKNTSDYLFKFAYGLISKISHKHNCLVNEEAVWLYRLLTKLRYDSSDIHTVVIYRNNKPALSFNA</sequence>
<dbReference type="Proteomes" id="UP000006727">
    <property type="component" value="Chromosome 4"/>
</dbReference>
<evidence type="ECO:0000313" key="3">
    <source>
        <dbReference type="Proteomes" id="UP000006727"/>
    </source>
</evidence>
<dbReference type="EnsemblPlants" id="Pp3c4_29580V3.1">
    <property type="protein sequence ID" value="Pp3c4_29580V3.1"/>
    <property type="gene ID" value="Pp3c4_29580"/>
</dbReference>
<dbReference type="EMBL" id="ABEU02000004">
    <property type="protein sequence ID" value="PNR56016.1"/>
    <property type="molecule type" value="Genomic_DNA"/>
</dbReference>
<organism evidence="1">
    <name type="scientific">Physcomitrium patens</name>
    <name type="common">Spreading-leaved earth moss</name>
    <name type="synonym">Physcomitrella patens</name>
    <dbReference type="NCBI Taxonomy" id="3218"/>
    <lineage>
        <taxon>Eukaryota</taxon>
        <taxon>Viridiplantae</taxon>
        <taxon>Streptophyta</taxon>
        <taxon>Embryophyta</taxon>
        <taxon>Bryophyta</taxon>
        <taxon>Bryophytina</taxon>
        <taxon>Bryopsida</taxon>
        <taxon>Funariidae</taxon>
        <taxon>Funariales</taxon>
        <taxon>Funariaceae</taxon>
        <taxon>Physcomitrium</taxon>
    </lineage>
</organism>
<reference evidence="1 3" key="2">
    <citation type="journal article" date="2018" name="Plant J.">
        <title>The Physcomitrella patens chromosome-scale assembly reveals moss genome structure and evolution.</title>
        <authorList>
            <person name="Lang D."/>
            <person name="Ullrich K.K."/>
            <person name="Murat F."/>
            <person name="Fuchs J."/>
            <person name="Jenkins J."/>
            <person name="Haas F.B."/>
            <person name="Piednoel M."/>
            <person name="Gundlach H."/>
            <person name="Van Bel M."/>
            <person name="Meyberg R."/>
            <person name="Vives C."/>
            <person name="Morata J."/>
            <person name="Symeonidi A."/>
            <person name="Hiss M."/>
            <person name="Muchero W."/>
            <person name="Kamisugi Y."/>
            <person name="Saleh O."/>
            <person name="Blanc G."/>
            <person name="Decker E.L."/>
            <person name="van Gessel N."/>
            <person name="Grimwood J."/>
            <person name="Hayes R.D."/>
            <person name="Graham S.W."/>
            <person name="Gunter L.E."/>
            <person name="McDaniel S.F."/>
            <person name="Hoernstein S.N.W."/>
            <person name="Larsson A."/>
            <person name="Li F.W."/>
            <person name="Perroud P.F."/>
            <person name="Phillips J."/>
            <person name="Ranjan P."/>
            <person name="Rokshar D.S."/>
            <person name="Rothfels C.J."/>
            <person name="Schneider L."/>
            <person name="Shu S."/>
            <person name="Stevenson D.W."/>
            <person name="Thummler F."/>
            <person name="Tillich M."/>
            <person name="Villarreal Aguilar J.C."/>
            <person name="Widiez T."/>
            <person name="Wong G.K."/>
            <person name="Wymore A."/>
            <person name="Zhang Y."/>
            <person name="Zimmer A.D."/>
            <person name="Quatrano R.S."/>
            <person name="Mayer K.F.X."/>
            <person name="Goodstein D."/>
            <person name="Casacuberta J.M."/>
            <person name="Vandepoele K."/>
            <person name="Reski R."/>
            <person name="Cuming A.C."/>
            <person name="Tuskan G.A."/>
            <person name="Maumus F."/>
            <person name="Salse J."/>
            <person name="Schmutz J."/>
            <person name="Rensing S.A."/>
        </authorList>
    </citation>
    <scope>NUCLEOTIDE SEQUENCE [LARGE SCALE GENOMIC DNA]</scope>
    <source>
        <strain evidence="2 3">cv. Gransden 2004</strain>
    </source>
</reference>
<dbReference type="InParanoid" id="A0A2K1KQI3"/>
<protein>
    <submittedName>
        <fullName evidence="1 2">Uncharacterized protein</fullName>
    </submittedName>
</protein>
<accession>A0A2K1KQI3</accession>
<dbReference type="AlphaFoldDB" id="A0A2K1KQI3"/>